<comment type="caution">
    <text evidence="1">The sequence shown here is derived from an EMBL/GenBank/DDBJ whole genome shotgun (WGS) entry which is preliminary data.</text>
</comment>
<name>A0ACC7NHC3_9BURK</name>
<evidence type="ECO:0000313" key="2">
    <source>
        <dbReference type="Proteomes" id="UP001629235"/>
    </source>
</evidence>
<keyword evidence="2" id="KW-1185">Reference proteome</keyword>
<dbReference type="Proteomes" id="UP001629235">
    <property type="component" value="Unassembled WGS sequence"/>
</dbReference>
<organism evidence="1 2">
    <name type="scientific">Paraburkholderia rhynchosiae</name>
    <dbReference type="NCBI Taxonomy" id="487049"/>
    <lineage>
        <taxon>Bacteria</taxon>
        <taxon>Pseudomonadati</taxon>
        <taxon>Pseudomonadota</taxon>
        <taxon>Betaproteobacteria</taxon>
        <taxon>Burkholderiales</taxon>
        <taxon>Burkholderiaceae</taxon>
        <taxon>Paraburkholderia</taxon>
    </lineage>
</organism>
<dbReference type="EMBL" id="JAQQDW010000067">
    <property type="protein sequence ID" value="MFM0106925.1"/>
    <property type="molecule type" value="Genomic_DNA"/>
</dbReference>
<sequence length="205" mass="21832">MKITASDEESDMRQLAAAAALLILLSARSAGAAPPIAATYELGAMDEKTCAAFRRDAVPQSVNTAQFIDAHIEPVSAAEEVYLTAANSAFRLSPNPGRFSLLASRPAFSAWQLHTSLKSLVQSLKAIDVVPPGENLEAHRAKSATFALLAVEQITAMFDAYARYDSARKPPFMTEATVETASVSLANMEPALALFVSCTVDAIKK</sequence>
<protein>
    <submittedName>
        <fullName evidence="1">Uncharacterized protein</fullName>
    </submittedName>
</protein>
<evidence type="ECO:0000313" key="1">
    <source>
        <dbReference type="EMBL" id="MFM0106925.1"/>
    </source>
</evidence>
<proteinExistence type="predicted"/>
<accession>A0ACC7NHC3</accession>
<gene>
    <name evidence="1" type="ORF">PQR01_26395</name>
</gene>
<reference evidence="1 2" key="1">
    <citation type="journal article" date="2024" name="Chem. Sci.">
        <title>Discovery of megapolipeptins by genome mining of a Burkholderiales bacteria collection.</title>
        <authorList>
            <person name="Paulo B.S."/>
            <person name="Recchia M.J.J."/>
            <person name="Lee S."/>
            <person name="Fergusson C.H."/>
            <person name="Romanowski S.B."/>
            <person name="Hernandez A."/>
            <person name="Krull N."/>
            <person name="Liu D.Y."/>
            <person name="Cavanagh H."/>
            <person name="Bos A."/>
            <person name="Gray C.A."/>
            <person name="Murphy B.T."/>
            <person name="Linington R.G."/>
            <person name="Eustaquio A.S."/>
        </authorList>
    </citation>
    <scope>NUCLEOTIDE SEQUENCE [LARGE SCALE GENOMIC DNA]</scope>
    <source>
        <strain evidence="1 2">RL18-126-BIB-B</strain>
    </source>
</reference>